<gene>
    <name evidence="2" type="ORF">CPELLU_LOCUS9153</name>
</gene>
<sequence length="146" mass="16860">MSNQTLKPIYPNEQEWQFIVDLLILLEPMYHATAMLSSSTVPTQGDLRMIFHSLILHLNDNENPVVNTQHAVANVMKAKFISYWVHLNESSTISGLLDPYNKLLTYEISEREQAINQLHEMYKNYKPPEKNELSPPFTTTTTKSTH</sequence>
<name>A0A9N9H0A1_9GLOM</name>
<dbReference type="OrthoDB" id="2449227at2759"/>
<proteinExistence type="predicted"/>
<dbReference type="InterPro" id="IPR012337">
    <property type="entry name" value="RNaseH-like_sf"/>
</dbReference>
<comment type="caution">
    <text evidence="2">The sequence shown here is derived from an EMBL/GenBank/DDBJ whole genome shotgun (WGS) entry which is preliminary data.</text>
</comment>
<keyword evidence="3" id="KW-1185">Reference proteome</keyword>
<organism evidence="2 3">
    <name type="scientific">Cetraspora pellucida</name>
    <dbReference type="NCBI Taxonomy" id="1433469"/>
    <lineage>
        <taxon>Eukaryota</taxon>
        <taxon>Fungi</taxon>
        <taxon>Fungi incertae sedis</taxon>
        <taxon>Mucoromycota</taxon>
        <taxon>Glomeromycotina</taxon>
        <taxon>Glomeromycetes</taxon>
        <taxon>Diversisporales</taxon>
        <taxon>Gigasporaceae</taxon>
        <taxon>Cetraspora</taxon>
    </lineage>
</organism>
<evidence type="ECO:0000313" key="3">
    <source>
        <dbReference type="Proteomes" id="UP000789759"/>
    </source>
</evidence>
<feature type="region of interest" description="Disordered" evidence="1">
    <location>
        <begin position="125"/>
        <end position="146"/>
    </location>
</feature>
<protein>
    <submittedName>
        <fullName evidence="2">22753_t:CDS:1</fullName>
    </submittedName>
</protein>
<dbReference type="AlphaFoldDB" id="A0A9N9H0A1"/>
<dbReference type="Proteomes" id="UP000789759">
    <property type="component" value="Unassembled WGS sequence"/>
</dbReference>
<evidence type="ECO:0000256" key="1">
    <source>
        <dbReference type="SAM" id="MobiDB-lite"/>
    </source>
</evidence>
<reference evidence="2" key="1">
    <citation type="submission" date="2021-06" db="EMBL/GenBank/DDBJ databases">
        <authorList>
            <person name="Kallberg Y."/>
            <person name="Tangrot J."/>
            <person name="Rosling A."/>
        </authorList>
    </citation>
    <scope>NUCLEOTIDE SEQUENCE</scope>
    <source>
        <strain evidence="2">FL966</strain>
    </source>
</reference>
<accession>A0A9N9H0A1</accession>
<evidence type="ECO:0000313" key="2">
    <source>
        <dbReference type="EMBL" id="CAG8647225.1"/>
    </source>
</evidence>
<dbReference type="EMBL" id="CAJVQA010006838">
    <property type="protein sequence ID" value="CAG8647225.1"/>
    <property type="molecule type" value="Genomic_DNA"/>
</dbReference>
<dbReference type="SUPFAM" id="SSF53098">
    <property type="entry name" value="Ribonuclease H-like"/>
    <property type="match status" value="1"/>
</dbReference>